<dbReference type="InterPro" id="IPR014729">
    <property type="entry name" value="Rossmann-like_a/b/a_fold"/>
</dbReference>
<keyword evidence="7" id="KW-0963">Cytoplasm</keyword>
<keyword evidence="5 7" id="KW-0648">Protein biosynthesis</keyword>
<gene>
    <name evidence="7 10" type="primary">metG</name>
    <name evidence="10" type="ordered locus">MGMSRv2__1131</name>
</gene>
<evidence type="ECO:0000256" key="3">
    <source>
        <dbReference type="ARBA" id="ARBA00022741"/>
    </source>
</evidence>
<evidence type="ECO:0000256" key="5">
    <source>
        <dbReference type="ARBA" id="ARBA00022917"/>
    </source>
</evidence>
<dbReference type="InterPro" id="IPR023457">
    <property type="entry name" value="Met-tRNA_synth_2"/>
</dbReference>
<dbReference type="SUPFAM" id="SSF52374">
    <property type="entry name" value="Nucleotidylyl transferase"/>
    <property type="match status" value="1"/>
</dbReference>
<dbReference type="Proteomes" id="UP000018922">
    <property type="component" value="Chromosome I"/>
</dbReference>
<dbReference type="Gene3D" id="3.40.50.620">
    <property type="entry name" value="HUPs"/>
    <property type="match status" value="1"/>
</dbReference>
<dbReference type="PROSITE" id="PS51257">
    <property type="entry name" value="PROKAR_LIPOPROTEIN"/>
    <property type="match status" value="1"/>
</dbReference>
<comment type="caution">
    <text evidence="7">Lacks conserved residue(s) required for the propagation of feature annotation.</text>
</comment>
<dbReference type="InterPro" id="IPR041872">
    <property type="entry name" value="Anticodon_Met"/>
</dbReference>
<feature type="short sequence motif" description="'KMSKS' region" evidence="7">
    <location>
        <begin position="302"/>
        <end position="306"/>
    </location>
</feature>
<dbReference type="GO" id="GO:0004825">
    <property type="term" value="F:methionine-tRNA ligase activity"/>
    <property type="evidence" value="ECO:0007669"/>
    <property type="project" value="UniProtKB-UniRule"/>
</dbReference>
<dbReference type="Pfam" id="PF09334">
    <property type="entry name" value="tRNA-synt_1g"/>
    <property type="match status" value="1"/>
</dbReference>
<evidence type="ECO:0000259" key="8">
    <source>
        <dbReference type="Pfam" id="PF09334"/>
    </source>
</evidence>
<evidence type="ECO:0000259" key="9">
    <source>
        <dbReference type="Pfam" id="PF19303"/>
    </source>
</evidence>
<dbReference type="GO" id="GO:0005524">
    <property type="term" value="F:ATP binding"/>
    <property type="evidence" value="ECO:0007669"/>
    <property type="project" value="UniProtKB-UniRule"/>
</dbReference>
<dbReference type="GO" id="GO:0006431">
    <property type="term" value="P:methionyl-tRNA aminoacylation"/>
    <property type="evidence" value="ECO:0007669"/>
    <property type="project" value="UniProtKB-UniRule"/>
</dbReference>
<dbReference type="STRING" id="1430440.MGMSRv2__1131"/>
<keyword evidence="3 7" id="KW-0547">Nucleotide-binding</keyword>
<evidence type="ECO:0000256" key="4">
    <source>
        <dbReference type="ARBA" id="ARBA00022840"/>
    </source>
</evidence>
<protein>
    <recommendedName>
        <fullName evidence="7">Methionine--tRNA ligase</fullName>
        <ecNumber evidence="7">6.1.1.10</ecNumber>
    </recommendedName>
    <alternativeName>
        <fullName evidence="7">Methionyl-tRNA synthetase</fullName>
        <shortName evidence="7">MetRS</shortName>
    </alternativeName>
</protein>
<dbReference type="PANTHER" id="PTHR43326:SF1">
    <property type="entry name" value="METHIONINE--TRNA LIGASE, MITOCHONDRIAL"/>
    <property type="match status" value="1"/>
</dbReference>
<accession>V6F246</accession>
<dbReference type="GO" id="GO:0005737">
    <property type="term" value="C:cytoplasm"/>
    <property type="evidence" value="ECO:0007669"/>
    <property type="project" value="UniProtKB-SubCell"/>
</dbReference>
<dbReference type="NCBIfam" id="NF008900">
    <property type="entry name" value="PRK12267.1"/>
    <property type="match status" value="1"/>
</dbReference>
<dbReference type="InterPro" id="IPR009080">
    <property type="entry name" value="tRNAsynth_Ia_anticodon-bd"/>
</dbReference>
<evidence type="ECO:0000256" key="1">
    <source>
        <dbReference type="ARBA" id="ARBA00003314"/>
    </source>
</evidence>
<dbReference type="CDD" id="cd07957">
    <property type="entry name" value="Anticodon_Ia_Met"/>
    <property type="match status" value="1"/>
</dbReference>
<keyword evidence="2 7" id="KW-0436">Ligase</keyword>
<name>V6F246_MAGGM</name>
<keyword evidence="6 7" id="KW-0030">Aminoacyl-tRNA synthetase</keyword>
<dbReference type="Gene3D" id="2.170.220.10">
    <property type="match status" value="1"/>
</dbReference>
<evidence type="ECO:0000256" key="7">
    <source>
        <dbReference type="HAMAP-Rule" id="MF_01228"/>
    </source>
</evidence>
<dbReference type="CDD" id="cd00814">
    <property type="entry name" value="MetRS_core"/>
    <property type="match status" value="1"/>
</dbReference>
<dbReference type="InterPro" id="IPR033911">
    <property type="entry name" value="MetRS_core"/>
</dbReference>
<proteinExistence type="inferred from homology"/>
<feature type="short sequence motif" description="'HIGH' region" evidence="7">
    <location>
        <begin position="15"/>
        <end position="25"/>
    </location>
</feature>
<dbReference type="InterPro" id="IPR015413">
    <property type="entry name" value="Methionyl/Leucyl_tRNA_Synth"/>
</dbReference>
<keyword evidence="11" id="KW-1185">Reference proteome</keyword>
<reference evidence="10 11" key="1">
    <citation type="journal article" date="2014" name="Genome Announc.">
        <title>Complete genome sequence of Magnetospirillum gryphiswaldense MSR-1.</title>
        <authorList>
            <person name="Wang X."/>
            <person name="Wang Q."/>
            <person name="Zhang W."/>
            <person name="Wang Y."/>
            <person name="Li L."/>
            <person name="Wen T."/>
            <person name="Zhang T."/>
            <person name="Zhang Y."/>
            <person name="Xu J."/>
            <person name="Hu J."/>
            <person name="Li S."/>
            <person name="Liu L."/>
            <person name="Liu J."/>
            <person name="Jiang W."/>
            <person name="Tian J."/>
            <person name="Li Y."/>
            <person name="Schuler D."/>
            <person name="Wang L."/>
            <person name="Li J."/>
        </authorList>
    </citation>
    <scope>NUCLEOTIDE SEQUENCE [LARGE SCALE GENOMIC DNA]</scope>
    <source>
        <strain evidence="11">DSM 6361 / JCM 21280 / NBRC 15271 / MSR-1</strain>
    </source>
</reference>
<evidence type="ECO:0000313" key="10">
    <source>
        <dbReference type="EMBL" id="CDK98346.1"/>
    </source>
</evidence>
<comment type="subcellular location">
    <subcellularLocation>
        <location evidence="7">Cytoplasm</location>
    </subcellularLocation>
</comment>
<dbReference type="PANTHER" id="PTHR43326">
    <property type="entry name" value="METHIONYL-TRNA SYNTHETASE"/>
    <property type="match status" value="1"/>
</dbReference>
<evidence type="ECO:0000313" key="11">
    <source>
        <dbReference type="Proteomes" id="UP000018922"/>
    </source>
</evidence>
<dbReference type="eggNOG" id="COG0143">
    <property type="taxonomic scope" value="Bacteria"/>
</dbReference>
<dbReference type="EC" id="6.1.1.10" evidence="7"/>
<dbReference type="Gene3D" id="1.10.730.10">
    <property type="entry name" value="Isoleucyl-tRNA Synthetase, Domain 1"/>
    <property type="match status" value="1"/>
</dbReference>
<comment type="similarity">
    <text evidence="7">Belongs to the class-I aminoacyl-tRNA synthetase family. MetG type 2B subfamily.</text>
</comment>
<dbReference type="SUPFAM" id="SSF47323">
    <property type="entry name" value="Anticodon-binding domain of a subclass of class I aminoacyl-tRNA synthetases"/>
    <property type="match status" value="1"/>
</dbReference>
<comment type="function">
    <text evidence="1 7">Is required not only for elongation of protein synthesis but also for the initiation of all mRNA translation through initiator tRNA(fMet) aminoacylation.</text>
</comment>
<evidence type="ECO:0000256" key="6">
    <source>
        <dbReference type="ARBA" id="ARBA00023146"/>
    </source>
</evidence>
<dbReference type="PRINTS" id="PR01041">
    <property type="entry name" value="TRNASYNTHMET"/>
</dbReference>
<organism evidence="10 11">
    <name type="scientific">Magnetospirillum gryphiswaldense (strain DSM 6361 / JCM 21280 / NBRC 15271 / MSR-1)</name>
    <dbReference type="NCBI Taxonomy" id="431944"/>
    <lineage>
        <taxon>Bacteria</taxon>
        <taxon>Pseudomonadati</taxon>
        <taxon>Pseudomonadota</taxon>
        <taxon>Alphaproteobacteria</taxon>
        <taxon>Rhodospirillales</taxon>
        <taxon>Rhodospirillaceae</taxon>
        <taxon>Magnetospirillum</taxon>
    </lineage>
</organism>
<dbReference type="HAMAP" id="MF_01228">
    <property type="entry name" value="Met_tRNA_synth_type2"/>
    <property type="match status" value="1"/>
</dbReference>
<dbReference type="FunFam" id="2.170.220.10:FF:000002">
    <property type="entry name" value="Methionine--tRNA ligase"/>
    <property type="match status" value="1"/>
</dbReference>
<feature type="domain" description="Methionyl-tRNA synthetase anticodon-binding" evidence="9">
    <location>
        <begin position="377"/>
        <end position="516"/>
    </location>
</feature>
<evidence type="ECO:0000256" key="2">
    <source>
        <dbReference type="ARBA" id="ARBA00022598"/>
    </source>
</evidence>
<dbReference type="KEGG" id="mgy:MGMSRv2__1131"/>
<dbReference type="EMBL" id="HG794546">
    <property type="protein sequence ID" value="CDK98346.1"/>
    <property type="molecule type" value="Genomic_DNA"/>
</dbReference>
<sequence length="518" mass="57873">MSGSKKTFYVTTPIYYVNDKPHIGHAYTTLACDVLARFKRLDGYDVKFLTGTDEHGQKVEKSAEAAGISPQALADMNSANFRELAARLNCSNDDFIRTTEPRHVASVQALWTKLVQSGDIYLGHYEGWYSVRDEAFYGEDELVAGPNGGKLAPTGAPVEWVKEPSYFFRLSAWQDKLLQWYEDNPDCVAPQSRRNEVMSFVKGGLQDLSVSRTSFKWGIPVPGDADHVMYVWLDALTNYITAVGYPNQDGAYARYWPADLHMVGKDIVRFHAVYWPAFLMAAGIKPAHRVFAHGWWTNEGQKISKSVGNVIDPLGLIEKYGLDQVRYFLLREVPFGNDGDYSHRAMVMRMNSELANDYGNLAQRVLSMIGKNCGNAVPAHGAFNDDDREMLDAAHGLLHKLRDAMDRQLFHEGLEALWVVIRAANGYVDRQAPWALKKTDPARMGTVLWVLAETIRNLALLTQAFMPDSSAKLLDQLAVAADQRDLSQCGSHHALKPGTPLPVPQGVFPRFVEEQGAD</sequence>
<dbReference type="Pfam" id="PF19303">
    <property type="entry name" value="Anticodon_3"/>
    <property type="match status" value="1"/>
</dbReference>
<comment type="catalytic activity">
    <reaction evidence="7">
        <text>tRNA(Met) + L-methionine + ATP = L-methionyl-tRNA(Met) + AMP + diphosphate</text>
        <dbReference type="Rhea" id="RHEA:13481"/>
        <dbReference type="Rhea" id="RHEA-COMP:9667"/>
        <dbReference type="Rhea" id="RHEA-COMP:9698"/>
        <dbReference type="ChEBI" id="CHEBI:30616"/>
        <dbReference type="ChEBI" id="CHEBI:33019"/>
        <dbReference type="ChEBI" id="CHEBI:57844"/>
        <dbReference type="ChEBI" id="CHEBI:78442"/>
        <dbReference type="ChEBI" id="CHEBI:78530"/>
        <dbReference type="ChEBI" id="CHEBI:456215"/>
        <dbReference type="EC" id="6.1.1.10"/>
    </reaction>
</comment>
<dbReference type="InterPro" id="IPR014758">
    <property type="entry name" value="Met-tRNA_synth"/>
</dbReference>
<dbReference type="HOGENOM" id="CLU_009710_9_4_5"/>
<comment type="subunit">
    <text evidence="7">Monomer.</text>
</comment>
<feature type="domain" description="Methionyl/Leucyl tRNA synthetase" evidence="8">
    <location>
        <begin position="8"/>
        <end position="366"/>
    </location>
</feature>
<keyword evidence="4 7" id="KW-0067">ATP-binding</keyword>
<dbReference type="NCBIfam" id="TIGR00398">
    <property type="entry name" value="metG"/>
    <property type="match status" value="1"/>
</dbReference>
<dbReference type="AlphaFoldDB" id="V6F246"/>